<proteinExistence type="predicted"/>
<feature type="transmembrane region" description="Helical" evidence="6">
    <location>
        <begin position="247"/>
        <end position="272"/>
    </location>
</feature>
<feature type="transmembrane region" description="Helical" evidence="6">
    <location>
        <begin position="76"/>
        <end position="95"/>
    </location>
</feature>
<feature type="transmembrane region" description="Helical" evidence="6">
    <location>
        <begin position="309"/>
        <end position="331"/>
    </location>
</feature>
<feature type="transmembrane region" description="Helical" evidence="6">
    <location>
        <begin position="370"/>
        <end position="391"/>
    </location>
</feature>
<gene>
    <name evidence="8" type="ORF">ACFO6S_18900</name>
</gene>
<comment type="caution">
    <text evidence="8">The sequence shown here is derived from an EMBL/GenBank/DDBJ whole genome shotgun (WGS) entry which is preliminary data.</text>
</comment>
<keyword evidence="2" id="KW-1003">Cell membrane</keyword>
<evidence type="ECO:0000256" key="3">
    <source>
        <dbReference type="ARBA" id="ARBA00022692"/>
    </source>
</evidence>
<feature type="transmembrane region" description="Helical" evidence="6">
    <location>
        <begin position="101"/>
        <end position="122"/>
    </location>
</feature>
<organism evidence="8 9">
    <name type="scientific">Rhodococcus kronopolitis</name>
    <dbReference type="NCBI Taxonomy" id="1460226"/>
    <lineage>
        <taxon>Bacteria</taxon>
        <taxon>Bacillati</taxon>
        <taxon>Actinomycetota</taxon>
        <taxon>Actinomycetes</taxon>
        <taxon>Mycobacteriales</taxon>
        <taxon>Nocardiaceae</taxon>
        <taxon>Rhodococcus</taxon>
    </lineage>
</organism>
<evidence type="ECO:0000313" key="8">
    <source>
        <dbReference type="EMBL" id="MFC4605773.1"/>
    </source>
</evidence>
<dbReference type="PANTHER" id="PTHR43124">
    <property type="entry name" value="PURINE EFFLUX PUMP PBUE"/>
    <property type="match status" value="1"/>
</dbReference>
<keyword evidence="4 6" id="KW-1133">Transmembrane helix</keyword>
<dbReference type="EMBL" id="JBHSFO010000014">
    <property type="protein sequence ID" value="MFC4605773.1"/>
    <property type="molecule type" value="Genomic_DNA"/>
</dbReference>
<dbReference type="SUPFAM" id="SSF103473">
    <property type="entry name" value="MFS general substrate transporter"/>
    <property type="match status" value="1"/>
</dbReference>
<dbReference type="InterPro" id="IPR036259">
    <property type="entry name" value="MFS_trans_sf"/>
</dbReference>
<reference evidence="9" key="1">
    <citation type="journal article" date="2019" name="Int. J. Syst. Evol. Microbiol.">
        <title>The Global Catalogue of Microorganisms (GCM) 10K type strain sequencing project: providing services to taxonomists for standard genome sequencing and annotation.</title>
        <authorList>
            <consortium name="The Broad Institute Genomics Platform"/>
            <consortium name="The Broad Institute Genome Sequencing Center for Infectious Disease"/>
            <person name="Wu L."/>
            <person name="Ma J."/>
        </authorList>
    </citation>
    <scope>NUCLEOTIDE SEQUENCE [LARGE SCALE GENOMIC DNA]</scope>
    <source>
        <strain evidence="9">CCUG 54520</strain>
    </source>
</reference>
<dbReference type="PROSITE" id="PS50850">
    <property type="entry name" value="MFS"/>
    <property type="match status" value="1"/>
</dbReference>
<feature type="transmembrane region" description="Helical" evidence="6">
    <location>
        <begin position="284"/>
        <end position="303"/>
    </location>
</feature>
<dbReference type="RefSeq" id="WP_378419515.1">
    <property type="nucleotide sequence ID" value="NZ_JBHSFO010000014.1"/>
</dbReference>
<dbReference type="InterPro" id="IPR050189">
    <property type="entry name" value="MFS_Efflux_Transporters"/>
</dbReference>
<sequence length="394" mass="40459">MIEANTPWRQHRLIHLVFFLMGAELFLSSPLLPTMADGFGTSISSTAWVVTAFGLSYAVASPFAGALTEHLPRKRVILTGIAVFMTGELACAAAPSLGWLIGARVVGGVGGALIGPAMWAYLAETSLPSHRGKAIAFGASAYAGGQIVGVPLATFVASGSSWRLAFGAVAAGLAVAGTLIWLRLRESAAVVAASPRSPAAALRSSFGLWRVRVFRTIMAGNFFLQAARLGTYAYAGALFASKFGFSTAVLGLVGALVGIGSLAGSLAAGPLVDWWSSTGRHVPVLNVGWGLLLAAALAVATTASSWQLALAGFVLTFFAGTAFFSSAQVYLTTVMAERRGPALSWNNSVLYLGTGAGTTVLGTTTLGESAFAAVAVVFALCAAAFSARLAWARS</sequence>
<evidence type="ECO:0000259" key="7">
    <source>
        <dbReference type="PROSITE" id="PS50850"/>
    </source>
</evidence>
<feature type="transmembrane region" description="Helical" evidence="6">
    <location>
        <begin position="162"/>
        <end position="182"/>
    </location>
</feature>
<dbReference type="PANTHER" id="PTHR43124:SF3">
    <property type="entry name" value="CHLORAMPHENICOL EFFLUX PUMP RV0191"/>
    <property type="match status" value="1"/>
</dbReference>
<feature type="domain" description="Major facilitator superfamily (MFS) profile" evidence="7">
    <location>
        <begin position="10"/>
        <end position="393"/>
    </location>
</feature>
<dbReference type="Proteomes" id="UP001595914">
    <property type="component" value="Unassembled WGS sequence"/>
</dbReference>
<evidence type="ECO:0000256" key="2">
    <source>
        <dbReference type="ARBA" id="ARBA00022475"/>
    </source>
</evidence>
<evidence type="ECO:0000256" key="4">
    <source>
        <dbReference type="ARBA" id="ARBA00022989"/>
    </source>
</evidence>
<feature type="transmembrane region" description="Helical" evidence="6">
    <location>
        <begin position="45"/>
        <end position="64"/>
    </location>
</feature>
<feature type="transmembrane region" description="Helical" evidence="6">
    <location>
        <begin position="213"/>
        <end position="235"/>
    </location>
</feature>
<evidence type="ECO:0000256" key="5">
    <source>
        <dbReference type="ARBA" id="ARBA00023136"/>
    </source>
</evidence>
<dbReference type="InterPro" id="IPR020846">
    <property type="entry name" value="MFS_dom"/>
</dbReference>
<keyword evidence="9" id="KW-1185">Reference proteome</keyword>
<name>A0ABV9FX01_9NOCA</name>
<protein>
    <submittedName>
        <fullName evidence="8">MFS transporter</fullName>
    </submittedName>
</protein>
<evidence type="ECO:0000256" key="6">
    <source>
        <dbReference type="SAM" id="Phobius"/>
    </source>
</evidence>
<dbReference type="InterPro" id="IPR011701">
    <property type="entry name" value="MFS"/>
</dbReference>
<feature type="transmembrane region" description="Helical" evidence="6">
    <location>
        <begin position="12"/>
        <end position="33"/>
    </location>
</feature>
<dbReference type="Gene3D" id="1.20.1250.20">
    <property type="entry name" value="MFS general substrate transporter like domains"/>
    <property type="match status" value="1"/>
</dbReference>
<dbReference type="Pfam" id="PF07690">
    <property type="entry name" value="MFS_1"/>
    <property type="match status" value="1"/>
</dbReference>
<keyword evidence="5 6" id="KW-0472">Membrane</keyword>
<comment type="subcellular location">
    <subcellularLocation>
        <location evidence="1">Cell membrane</location>
        <topology evidence="1">Multi-pass membrane protein</topology>
    </subcellularLocation>
</comment>
<evidence type="ECO:0000313" key="9">
    <source>
        <dbReference type="Proteomes" id="UP001595914"/>
    </source>
</evidence>
<feature type="transmembrane region" description="Helical" evidence="6">
    <location>
        <begin position="343"/>
        <end position="364"/>
    </location>
</feature>
<evidence type="ECO:0000256" key="1">
    <source>
        <dbReference type="ARBA" id="ARBA00004651"/>
    </source>
</evidence>
<accession>A0ABV9FX01</accession>
<keyword evidence="3 6" id="KW-0812">Transmembrane</keyword>
<feature type="transmembrane region" description="Helical" evidence="6">
    <location>
        <begin position="134"/>
        <end position="156"/>
    </location>
</feature>